<gene>
    <name evidence="1" type="ORF">G3T36_04960</name>
</gene>
<protein>
    <submittedName>
        <fullName evidence="1">Uncharacterized protein</fullName>
    </submittedName>
</protein>
<reference evidence="1 2" key="1">
    <citation type="journal article" date="2014" name="J. Microbiol.">
        <title>Diaminobutyricibacter tongyongensis gen. nov., sp. nov. and Homoserinibacter gongjuensis gen. nov., sp. nov. belong to the family Microbacteriaceae.</title>
        <authorList>
            <person name="Kim S.J."/>
            <person name="Ahn J.H."/>
            <person name="Weon H.Y."/>
            <person name="Hamada M."/>
            <person name="Suzuki K."/>
            <person name="Kwon S.W."/>
        </authorList>
    </citation>
    <scope>NUCLEOTIDE SEQUENCE [LARGE SCALE GENOMIC DNA]</scope>
    <source>
        <strain evidence="1 2">NBRC 108724</strain>
    </source>
</reference>
<dbReference type="AlphaFoldDB" id="A0A6L9XV90"/>
<organism evidence="1 2">
    <name type="scientific">Leifsonia tongyongensis</name>
    <dbReference type="NCBI Taxonomy" id="1268043"/>
    <lineage>
        <taxon>Bacteria</taxon>
        <taxon>Bacillati</taxon>
        <taxon>Actinomycetota</taxon>
        <taxon>Actinomycetes</taxon>
        <taxon>Micrococcales</taxon>
        <taxon>Microbacteriaceae</taxon>
        <taxon>Leifsonia</taxon>
    </lineage>
</organism>
<dbReference type="Proteomes" id="UP000474967">
    <property type="component" value="Unassembled WGS sequence"/>
</dbReference>
<accession>A0A6L9XV90</accession>
<dbReference type="EMBL" id="JAAGWY010000001">
    <property type="protein sequence ID" value="NEN05216.1"/>
    <property type="molecule type" value="Genomic_DNA"/>
</dbReference>
<evidence type="ECO:0000313" key="2">
    <source>
        <dbReference type="Proteomes" id="UP000474967"/>
    </source>
</evidence>
<proteinExistence type="predicted"/>
<keyword evidence="2" id="KW-1185">Reference proteome</keyword>
<sequence length="335" mass="34736">MVLWSGIGALLLIAFAAAIGALQRDVYSPSGFVSGYLHALARQDARAALAMPGVDASDSALAAAGLPTAPSRELLRSDVLAEVSGIRIVHDDSLADGVHQVAFDAVVDGTPVSSTFRVKQTGSVLGLLPTWRFSTTPLAVAGVTVEHAETFTVAGHTLDTRAADPTQPADAFNTKADYVVFAPGVYRLGHVSTYLNADPVSLLARKPGAVVSASVVAQPNSEFVSQVETQLDGYLNACAKQPVLQPSGCPFGVVIDDRVVGAPAWSIVRYPPVTLVAGANGWQMASAEGIAHLHVTVQSLFDGTISTRSTDEPFSVALSSIVIRPDGALDIVVAG</sequence>
<evidence type="ECO:0000313" key="1">
    <source>
        <dbReference type="EMBL" id="NEN05216.1"/>
    </source>
</evidence>
<name>A0A6L9XV90_9MICO</name>
<comment type="caution">
    <text evidence="1">The sequence shown here is derived from an EMBL/GenBank/DDBJ whole genome shotgun (WGS) entry which is preliminary data.</text>
</comment>